<accession>A0A820PQ42</accession>
<comment type="caution">
    <text evidence="1">The sequence shown here is derived from an EMBL/GenBank/DDBJ whole genome shotgun (WGS) entry which is preliminary data.</text>
</comment>
<gene>
    <name evidence="1" type="ORF">OXD698_LOCUS52093</name>
</gene>
<sequence>MVNLETALLSYLPSIKKAEEWNRLNLVNENTDRIKYNLIYQMEQNADFFRTIHTSFVDCIKLQNVPIRLRHDTQEIIHPNSLLRFAQDTELVQQSEEIILEWIKEINN</sequence>
<evidence type="ECO:0000313" key="2">
    <source>
        <dbReference type="Proteomes" id="UP000663844"/>
    </source>
</evidence>
<proteinExistence type="predicted"/>
<organism evidence="1 2">
    <name type="scientific">Adineta steineri</name>
    <dbReference type="NCBI Taxonomy" id="433720"/>
    <lineage>
        <taxon>Eukaryota</taxon>
        <taxon>Metazoa</taxon>
        <taxon>Spiralia</taxon>
        <taxon>Gnathifera</taxon>
        <taxon>Rotifera</taxon>
        <taxon>Eurotatoria</taxon>
        <taxon>Bdelloidea</taxon>
        <taxon>Adinetida</taxon>
        <taxon>Adinetidae</taxon>
        <taxon>Adineta</taxon>
    </lineage>
</organism>
<feature type="non-terminal residue" evidence="1">
    <location>
        <position position="108"/>
    </location>
</feature>
<dbReference type="Proteomes" id="UP000663844">
    <property type="component" value="Unassembled WGS sequence"/>
</dbReference>
<protein>
    <submittedName>
        <fullName evidence="1">Uncharacterized protein</fullName>
    </submittedName>
</protein>
<evidence type="ECO:0000313" key="1">
    <source>
        <dbReference type="EMBL" id="CAF4411967.1"/>
    </source>
</evidence>
<dbReference type="AlphaFoldDB" id="A0A820PQ42"/>
<name>A0A820PQ42_9BILA</name>
<reference evidence="1" key="1">
    <citation type="submission" date="2021-02" db="EMBL/GenBank/DDBJ databases">
        <authorList>
            <person name="Nowell W R."/>
        </authorList>
    </citation>
    <scope>NUCLEOTIDE SEQUENCE</scope>
</reference>
<dbReference type="EMBL" id="CAJOAZ010027753">
    <property type="protein sequence ID" value="CAF4411967.1"/>
    <property type="molecule type" value="Genomic_DNA"/>
</dbReference>